<dbReference type="Proteomes" id="UP000198755">
    <property type="component" value="Unassembled WGS sequence"/>
</dbReference>
<dbReference type="InterPro" id="IPR050921">
    <property type="entry name" value="T4SS_GSP_E_ATPase"/>
</dbReference>
<dbReference type="InterPro" id="IPR027417">
    <property type="entry name" value="P-loop_NTPase"/>
</dbReference>
<protein>
    <submittedName>
        <fullName evidence="3">Defect in organelle trafficking protein DotB</fullName>
    </submittedName>
</protein>
<name>A0A1I4DG23_9HYPH</name>
<dbReference type="RefSeq" id="WP_091686852.1">
    <property type="nucleotide sequence ID" value="NZ_FOSN01000051.1"/>
</dbReference>
<dbReference type="PANTHER" id="PTHR30486:SF6">
    <property type="entry name" value="TYPE IV PILUS RETRACTATION ATPASE PILT"/>
    <property type="match status" value="1"/>
</dbReference>
<reference evidence="3 4" key="1">
    <citation type="submission" date="2016-10" db="EMBL/GenBank/DDBJ databases">
        <authorList>
            <person name="de Groot N.N."/>
        </authorList>
    </citation>
    <scope>NUCLEOTIDE SEQUENCE [LARGE SCALE GENOMIC DNA]</scope>
    <source>
        <strain evidence="3 4">NE2</strain>
    </source>
</reference>
<organism evidence="3 4">
    <name type="scientific">Methylocapsa palsarum</name>
    <dbReference type="NCBI Taxonomy" id="1612308"/>
    <lineage>
        <taxon>Bacteria</taxon>
        <taxon>Pseudomonadati</taxon>
        <taxon>Pseudomonadota</taxon>
        <taxon>Alphaproteobacteria</taxon>
        <taxon>Hyphomicrobiales</taxon>
        <taxon>Beijerinckiaceae</taxon>
        <taxon>Methylocapsa</taxon>
    </lineage>
</organism>
<accession>A0A1I4DG23</accession>
<dbReference type="GO" id="GO:0016887">
    <property type="term" value="F:ATP hydrolysis activity"/>
    <property type="evidence" value="ECO:0007669"/>
    <property type="project" value="InterPro"/>
</dbReference>
<sequence>MLDRVAKNTPVEGRIWPDDGRPWVIRPRASAPALDSYMTFAHLLGAEGVRFKSYETPFFTLYDDNYRCARAPLDELEMAQIVSHLYGADGMARLQGGTDLNVMYVIKLSRTESLRFRVNMSSKTTSRGDGVDIAIRCVKNLPPLLDEQNVEPEILSAYRPDQGLVIVSGGTGSGKSTLIAGMTMAKLLDPAGHYVILEGAEPIEFLLDRVRSETSTISQSDIPRNFKTFEAYLESTMRRKPTDIIVGECKNGDTMAATIVAAISGHRAVSTTHANDVPSTMQRIAVLCPLAERQTLTIAAAQALRLVVNQRLVKSTDGKRIALREFLVFDAPLRRLLSESSSDLWPRIARDAVKAKGQTYEKAIQKALAEGRITEDIAAKARQAEE</sequence>
<dbReference type="Gene3D" id="3.30.450.90">
    <property type="match status" value="1"/>
</dbReference>
<dbReference type="STRING" id="1612308.SAMN05444581_1514"/>
<comment type="similarity">
    <text evidence="1">Belongs to the GSP E family.</text>
</comment>
<dbReference type="Pfam" id="PF00437">
    <property type="entry name" value="T2SSE"/>
    <property type="match status" value="1"/>
</dbReference>
<feature type="domain" description="Bacterial type II secretion system protein E" evidence="2">
    <location>
        <begin position="148"/>
        <end position="316"/>
    </location>
</feature>
<keyword evidence="4" id="KW-1185">Reference proteome</keyword>
<dbReference type="OrthoDB" id="9804785at2"/>
<evidence type="ECO:0000313" key="4">
    <source>
        <dbReference type="Proteomes" id="UP000198755"/>
    </source>
</evidence>
<proteinExistence type="inferred from homology"/>
<dbReference type="SUPFAM" id="SSF52540">
    <property type="entry name" value="P-loop containing nucleoside triphosphate hydrolases"/>
    <property type="match status" value="1"/>
</dbReference>
<dbReference type="Gene3D" id="3.40.50.300">
    <property type="entry name" value="P-loop containing nucleotide triphosphate hydrolases"/>
    <property type="match status" value="1"/>
</dbReference>
<dbReference type="PANTHER" id="PTHR30486">
    <property type="entry name" value="TWITCHING MOTILITY PROTEIN PILT"/>
    <property type="match status" value="1"/>
</dbReference>
<evidence type="ECO:0000256" key="1">
    <source>
        <dbReference type="ARBA" id="ARBA00006611"/>
    </source>
</evidence>
<dbReference type="AlphaFoldDB" id="A0A1I4DG23"/>
<dbReference type="EMBL" id="FOSN01000051">
    <property type="protein sequence ID" value="SFK90821.1"/>
    <property type="molecule type" value="Genomic_DNA"/>
</dbReference>
<gene>
    <name evidence="3" type="ORF">SAMN05444581_1514</name>
</gene>
<evidence type="ECO:0000259" key="2">
    <source>
        <dbReference type="Pfam" id="PF00437"/>
    </source>
</evidence>
<evidence type="ECO:0000313" key="3">
    <source>
        <dbReference type="EMBL" id="SFK90821.1"/>
    </source>
</evidence>
<dbReference type="InterPro" id="IPR001482">
    <property type="entry name" value="T2SS/T4SS_dom"/>
</dbReference>